<reference evidence="1" key="1">
    <citation type="submission" date="2021-06" db="EMBL/GenBank/DDBJ databases">
        <authorList>
            <person name="Kallberg Y."/>
            <person name="Tangrot J."/>
            <person name="Rosling A."/>
        </authorList>
    </citation>
    <scope>NUCLEOTIDE SEQUENCE</scope>
    <source>
        <strain evidence="1">MA453B</strain>
    </source>
</reference>
<feature type="non-terminal residue" evidence="1">
    <location>
        <position position="1"/>
    </location>
</feature>
<dbReference type="OrthoDB" id="427001at2759"/>
<comment type="caution">
    <text evidence="1">The sequence shown here is derived from an EMBL/GenBank/DDBJ whole genome shotgun (WGS) entry which is preliminary data.</text>
</comment>
<gene>
    <name evidence="1" type="ORF">DERYTH_LOCUS26949</name>
</gene>
<sequence length="70" mass="8208">KIFIEAENKRKELLKSGRFIAKHMHPHQKTHSKLLNPTINSMLSSLHRSFRFSRPDSVNSFQYISNDSLL</sequence>
<feature type="non-terminal residue" evidence="1">
    <location>
        <position position="70"/>
    </location>
</feature>
<proteinExistence type="predicted"/>
<dbReference type="EMBL" id="CAJVPY010059308">
    <property type="protein sequence ID" value="CAG8820399.1"/>
    <property type="molecule type" value="Genomic_DNA"/>
</dbReference>
<protein>
    <submittedName>
        <fullName evidence="1">340_t:CDS:1</fullName>
    </submittedName>
</protein>
<keyword evidence="2" id="KW-1185">Reference proteome</keyword>
<name>A0A9N9PH74_9GLOM</name>
<evidence type="ECO:0000313" key="1">
    <source>
        <dbReference type="EMBL" id="CAG8820399.1"/>
    </source>
</evidence>
<dbReference type="AlphaFoldDB" id="A0A9N9PH74"/>
<evidence type="ECO:0000313" key="2">
    <source>
        <dbReference type="Proteomes" id="UP000789405"/>
    </source>
</evidence>
<dbReference type="Proteomes" id="UP000789405">
    <property type="component" value="Unassembled WGS sequence"/>
</dbReference>
<organism evidence="1 2">
    <name type="scientific">Dentiscutata erythropus</name>
    <dbReference type="NCBI Taxonomy" id="1348616"/>
    <lineage>
        <taxon>Eukaryota</taxon>
        <taxon>Fungi</taxon>
        <taxon>Fungi incertae sedis</taxon>
        <taxon>Mucoromycota</taxon>
        <taxon>Glomeromycotina</taxon>
        <taxon>Glomeromycetes</taxon>
        <taxon>Diversisporales</taxon>
        <taxon>Gigasporaceae</taxon>
        <taxon>Dentiscutata</taxon>
    </lineage>
</organism>
<accession>A0A9N9PH74</accession>